<dbReference type="InterPro" id="IPR013783">
    <property type="entry name" value="Ig-like_fold"/>
</dbReference>
<dbReference type="RefSeq" id="WP_091698835.1">
    <property type="nucleotide sequence ID" value="NZ_FOAK01000002.1"/>
</dbReference>
<dbReference type="InterPro" id="IPR012334">
    <property type="entry name" value="Pectin_lyas_fold"/>
</dbReference>
<dbReference type="InterPro" id="IPR011050">
    <property type="entry name" value="Pectin_lyase_fold/virulence"/>
</dbReference>
<gene>
    <name evidence="1" type="ORF">SAMN05216439_0936</name>
</gene>
<evidence type="ECO:0000313" key="1">
    <source>
        <dbReference type="EMBL" id="SEK43378.1"/>
    </source>
</evidence>
<dbReference type="Gene3D" id="2.160.20.10">
    <property type="entry name" value="Single-stranded right-handed beta-helix, Pectin lyase-like"/>
    <property type="match status" value="2"/>
</dbReference>
<accession>A0A1H7GZC1</accession>
<dbReference type="SUPFAM" id="SSF51126">
    <property type="entry name" value="Pectin lyase-like"/>
    <property type="match status" value="2"/>
</dbReference>
<protein>
    <recommendedName>
        <fullName evidence="3">Adhesin-like protein</fullName>
    </recommendedName>
</protein>
<dbReference type="OrthoDB" id="78096at2157"/>
<proteinExistence type="predicted"/>
<evidence type="ECO:0000313" key="2">
    <source>
        <dbReference type="Proteomes" id="UP000199506"/>
    </source>
</evidence>
<name>A0A1H7GZC1_9EURY</name>
<evidence type="ECO:0008006" key="3">
    <source>
        <dbReference type="Google" id="ProtNLM"/>
    </source>
</evidence>
<sequence>MSYTKFILILSIIFLLFASIAFVSAADTNTSIVEEPMDVKHNLCDINNSLENQEIYVSPLGDDDANGSFQNPVSSIHHAVAMAKNNSKVILMEGEYKGANNTFILINKNLTIESFSNNVVINGENKHAFFKITPSSSLILNNIKFINGYTDSYSQLGIINNLGTLVINNSSFNNMNSIMGTFFNEGTLKIENTKVTNAVSLTMAQILTNIGNTTILNSQLIENNEYSSIDVVVYNYNRISIVNSQVNNLFSNKKYSEDSYNLASILINNSKLDNIDLEDAFVCIHNSQITFKSIFNGCNVSVDESTFLYNKSLFSIINVMNSNFTAIHSVFNSPISTKRSHVNITYSAILRSISGNAYKCYLYAPYNWWGINSGPSYQYFTDVNVSYWAISTFEYESDYIPINPNSTFTTTLNKWSDGNSTFEFKTEEYLPFRHLKFESQNGKFLYSSANIEKVFSNYLIGNNLDCQVHVIIDFQRLTLRIGEGLTNYNYFVSTEGHDGLGNGTFEHPFKTINYAVSKVGNGNTICLLEGIYKGNWNSNVTITKNITIVGLGNVNLLRSNDYSIFNIKEWGSLSLKNINFSVDIIDYAHPLIILNGGNLSIINCSFSNITSTNVIHTSNGIEHNGIVNISDSYFADISGSILIGSAKVSVSNSLFEKIKCYRIIQGYEYYNVLFAISSSIEIYSSCFQNNLMGIVNLHPFFYSSSKLRYSQYSNAYSRYAYIKNTKFENNVFFDKNSYYSSNGIGLDIYNENEHFYGIIYNCSFINNKGQLAIATSVNSSIFMNNFESRYGYSMVYADLINNSVFINNKNLYEDYNNVFIGNGIASAGCILESIFMYNEAAFGGAIADTKEAHYCVFVNNTSKYGGNDIYSYSGDVDYSSNWWGDNQKPNSDKVFIFLGTLTLNNWVIMTFESVSNSIIKASLNALNNGEGNICKINHNMPSRMVYFKINHGSLSPENTLLINNSAYTNMTYNLNLDFKVYARIDNQLLELDIRNTKTLLIMEDVIFKGKSNNFAVDLININGYKIFNQTLVVEIIDENNTQNIFTIQTDDNGHAEFNVDYPVGIYQVNINYLGNGYFDKCNSTSIMKIIKSNTYLISYNQTYYGKNNLFKSVLFGEGNKKLSNMTIKFTIIDSKGNLREIYSLTNQDATSEIIINLDVGEYTIRSEFLGDLWYSYSSSISHILVNPVSSTLIVSNVTLYGVGDVYNITLKDIHGSLIRGENIIVTITQGASCDKFTLKTDNNGVAKLTINYLPGVYNVKAQFLGDNIYAPTSGEGVIKVEKIFTIISGFHHCILPLNGIYTVVLSDMYGRRVNNESVTLSLYKGNLIKKYTINTDANGEADFVINLEEGTYLTTFEYGGNKWYCDATNAATIVISKKVNLSNININSTDLVQYYGENKYFIIKFNDPNAYSQYGKKIGVTISSGSWSQSYEVFTDIFGLARLKINLNPGEYNITYKYSNSHYNIFGTSSNTIHVYKMPAVLIANNIVMKSNEQQLYEINLRDINNNPIKNMLVNIDIDGVKYNSTTNDEGIAKILLSLGVGKHIISYNFINPNYLSSNSSSVILVVDSDKIPSNLYSQDINAFDNQILNFTIRLSDMLNNSISSSEVILELFTFYGESIINITGITDSNGRISFDLNLDYGKYIANLHYNGNALYLASYSTNTINIESADNRTKTILFNGETKLTNSKYYVILSDINGTLLVNKEVKFIIGNKTITSITDEKGRAYLELNLNPNYYIIKAIFNGDKDYKSVSSMKKIFISGELTHLYAIPLVKYYRNGTQFHARLVNSKGVPLINKILSILLEGNYYNCTTDENGWITLNIDLKPGFYDVECHYYSNNTDENSFDKTNITVLSTVLGQSEVKYYGDYPYLTIKFLDGAGNLIKNTSFVIDIDGKKYSAQTNDEGIFNFNLNLNSGCHLISVNNPYDGLLVSYKLDILTTICSNNLVKVFNNGVSYTAQLLDSFGNPLKNKNVKIIINGVLYYKKTDVKGILELNMDFNPKIYLVTVFNPVTKEYIENTVKILPTLVNNKNINMYFSNCAFYKVRAIGSDGKIVESGVIVKIKVNGKSYKIKTNKDGYALFKINLKPGKYIITAEYNSYIVSNKINVKSLLTAKNIFHKKAKKIKFSSKLVDIKGKALKGKKITFKFKGKIYKVKTNKNGIATLTIKNLKVGKYTIMSIWNKFRIKNTIKIKK</sequence>
<reference evidence="1 2" key="1">
    <citation type="submission" date="2016-10" db="EMBL/GenBank/DDBJ databases">
        <authorList>
            <person name="de Groot N.N."/>
        </authorList>
    </citation>
    <scope>NUCLEOTIDE SEQUENCE [LARGE SCALE GENOMIC DNA]</scope>
    <source>
        <strain evidence="1 2">DSM 11978</strain>
    </source>
</reference>
<organism evidence="1 2">
    <name type="scientific">Methanobrevibacter gottschalkii</name>
    <dbReference type="NCBI Taxonomy" id="190974"/>
    <lineage>
        <taxon>Archaea</taxon>
        <taxon>Methanobacteriati</taxon>
        <taxon>Methanobacteriota</taxon>
        <taxon>Methanomada group</taxon>
        <taxon>Methanobacteria</taxon>
        <taxon>Methanobacteriales</taxon>
        <taxon>Methanobacteriaceae</taxon>
        <taxon>Methanobrevibacter</taxon>
    </lineage>
</organism>
<dbReference type="EMBL" id="FOAK01000002">
    <property type="protein sequence ID" value="SEK43378.1"/>
    <property type="molecule type" value="Genomic_DNA"/>
</dbReference>
<dbReference type="Proteomes" id="UP000199506">
    <property type="component" value="Unassembled WGS sequence"/>
</dbReference>
<dbReference type="Gene3D" id="2.60.40.10">
    <property type="entry name" value="Immunoglobulins"/>
    <property type="match status" value="3"/>
</dbReference>